<dbReference type="RefSeq" id="WP_085124925.1">
    <property type="nucleotide sequence ID" value="NZ_FWZX01000022.1"/>
</dbReference>
<keyword evidence="2" id="KW-0238">DNA-binding</keyword>
<dbReference type="InterPro" id="IPR009057">
    <property type="entry name" value="Homeodomain-like_sf"/>
</dbReference>
<gene>
    <name evidence="5" type="ORF">SAMN05428998_12284</name>
</gene>
<feature type="domain" description="HTH araC/xylS-type" evidence="4">
    <location>
        <begin position="201"/>
        <end position="299"/>
    </location>
</feature>
<dbReference type="Proteomes" id="UP000192917">
    <property type="component" value="Unassembled WGS sequence"/>
</dbReference>
<evidence type="ECO:0000256" key="2">
    <source>
        <dbReference type="ARBA" id="ARBA00023125"/>
    </source>
</evidence>
<evidence type="ECO:0000256" key="3">
    <source>
        <dbReference type="ARBA" id="ARBA00023163"/>
    </source>
</evidence>
<name>A0A1Y6CJP5_9PROT</name>
<proteinExistence type="predicted"/>
<evidence type="ECO:0000259" key="4">
    <source>
        <dbReference type="PROSITE" id="PS01124"/>
    </source>
</evidence>
<dbReference type="SMART" id="SM00342">
    <property type="entry name" value="HTH_ARAC"/>
    <property type="match status" value="1"/>
</dbReference>
<dbReference type="SUPFAM" id="SSF46689">
    <property type="entry name" value="Homeodomain-like"/>
    <property type="match status" value="1"/>
</dbReference>
<dbReference type="PANTHER" id="PTHR46796">
    <property type="entry name" value="HTH-TYPE TRANSCRIPTIONAL ACTIVATOR RHAS-RELATED"/>
    <property type="match status" value="1"/>
</dbReference>
<evidence type="ECO:0000313" key="5">
    <source>
        <dbReference type="EMBL" id="SMF59216.1"/>
    </source>
</evidence>
<dbReference type="STRING" id="560819.SAMN05428998_12284"/>
<dbReference type="AlphaFoldDB" id="A0A1Y6CJP5"/>
<keyword evidence="1" id="KW-0805">Transcription regulation</keyword>
<sequence length="300" mass="33042">MPPEKAHPSHLISPGELPVWVPGKIVCASDRLGWRDIAQRTYLYKGQDVEIPPMNSFMLVQYRRGETPMDRKVDGRWTRTRCRPGLFSLLSRSAESHWNWTAGVEVSHLYLSGALMARVASDLQGKEVAGVDLHDVLQGSDPLVTHVADEVTREAMEPNVGGPLYVEALALQLAVHLLRGYASCVFKAPSGPAGLSRGEVARLEEFIDAHLGDAVALDDLARLLGMGVWTLNRHVRRTLGCSAYALVVERRMARAQRLLRGSDLALKEIAAACGFSDQAHMTRAFRAKLGVTPGQFRRDS</sequence>
<evidence type="ECO:0000313" key="6">
    <source>
        <dbReference type="Proteomes" id="UP000192917"/>
    </source>
</evidence>
<dbReference type="EMBL" id="FWZX01000022">
    <property type="protein sequence ID" value="SMF59216.1"/>
    <property type="molecule type" value="Genomic_DNA"/>
</dbReference>
<accession>A0A1Y6CJP5</accession>
<keyword evidence="6" id="KW-1185">Reference proteome</keyword>
<evidence type="ECO:0000256" key="1">
    <source>
        <dbReference type="ARBA" id="ARBA00023015"/>
    </source>
</evidence>
<dbReference type="InterPro" id="IPR050204">
    <property type="entry name" value="AraC_XylS_family_regulators"/>
</dbReference>
<dbReference type="Gene3D" id="1.10.10.60">
    <property type="entry name" value="Homeodomain-like"/>
    <property type="match status" value="1"/>
</dbReference>
<organism evidence="5 6">
    <name type="scientific">Tistlia consotensis USBA 355</name>
    <dbReference type="NCBI Taxonomy" id="560819"/>
    <lineage>
        <taxon>Bacteria</taxon>
        <taxon>Pseudomonadati</taxon>
        <taxon>Pseudomonadota</taxon>
        <taxon>Alphaproteobacteria</taxon>
        <taxon>Rhodospirillales</taxon>
        <taxon>Rhodovibrionaceae</taxon>
        <taxon>Tistlia</taxon>
    </lineage>
</organism>
<dbReference type="GO" id="GO:0043565">
    <property type="term" value="F:sequence-specific DNA binding"/>
    <property type="evidence" value="ECO:0007669"/>
    <property type="project" value="InterPro"/>
</dbReference>
<dbReference type="InterPro" id="IPR018060">
    <property type="entry name" value="HTH_AraC"/>
</dbReference>
<dbReference type="Pfam" id="PF12833">
    <property type="entry name" value="HTH_18"/>
    <property type="match status" value="1"/>
</dbReference>
<protein>
    <submittedName>
        <fullName evidence="5">Transcriptional regulator, AraC family</fullName>
    </submittedName>
</protein>
<reference evidence="5 6" key="1">
    <citation type="submission" date="2017-04" db="EMBL/GenBank/DDBJ databases">
        <authorList>
            <person name="Afonso C.L."/>
            <person name="Miller P.J."/>
            <person name="Scott M.A."/>
            <person name="Spackman E."/>
            <person name="Goraichik I."/>
            <person name="Dimitrov K.M."/>
            <person name="Suarez D.L."/>
            <person name="Swayne D.E."/>
        </authorList>
    </citation>
    <scope>NUCLEOTIDE SEQUENCE [LARGE SCALE GENOMIC DNA]</scope>
    <source>
        <strain evidence="5 6">USBA 355</strain>
    </source>
</reference>
<dbReference type="PROSITE" id="PS01124">
    <property type="entry name" value="HTH_ARAC_FAMILY_2"/>
    <property type="match status" value="1"/>
</dbReference>
<dbReference type="GO" id="GO:0003700">
    <property type="term" value="F:DNA-binding transcription factor activity"/>
    <property type="evidence" value="ECO:0007669"/>
    <property type="project" value="InterPro"/>
</dbReference>
<keyword evidence="3" id="KW-0804">Transcription</keyword>
<dbReference type="PANTHER" id="PTHR46796:SF6">
    <property type="entry name" value="ARAC SUBFAMILY"/>
    <property type="match status" value="1"/>
</dbReference>